<dbReference type="Pfam" id="PF13692">
    <property type="entry name" value="Glyco_trans_1_4"/>
    <property type="match status" value="1"/>
</dbReference>
<name>A0A8J3C275_9ACTN</name>
<dbReference type="CDD" id="cd03794">
    <property type="entry name" value="GT4_WbuB-like"/>
    <property type="match status" value="1"/>
</dbReference>
<dbReference type="Proteomes" id="UP000656042">
    <property type="component" value="Unassembled WGS sequence"/>
</dbReference>
<dbReference type="SUPFAM" id="SSF53756">
    <property type="entry name" value="UDP-Glycosyltransferase/glycogen phosphorylase"/>
    <property type="match status" value="1"/>
</dbReference>
<dbReference type="PANTHER" id="PTHR45947">
    <property type="entry name" value="SULFOQUINOVOSYL TRANSFERASE SQD2"/>
    <property type="match status" value="1"/>
</dbReference>
<evidence type="ECO:0000259" key="3">
    <source>
        <dbReference type="Pfam" id="PF13579"/>
    </source>
</evidence>
<dbReference type="AlphaFoldDB" id="A0A8J3C275"/>
<evidence type="ECO:0000313" key="5">
    <source>
        <dbReference type="Proteomes" id="UP000656042"/>
    </source>
</evidence>
<comment type="caution">
    <text evidence="4">The sequence shown here is derived from an EMBL/GenBank/DDBJ whole genome shotgun (WGS) entry which is preliminary data.</text>
</comment>
<dbReference type="Gene3D" id="3.40.50.2000">
    <property type="entry name" value="Glycogen Phosphorylase B"/>
    <property type="match status" value="2"/>
</dbReference>
<reference evidence="4" key="2">
    <citation type="submission" date="2020-09" db="EMBL/GenBank/DDBJ databases">
        <authorList>
            <person name="Sun Q."/>
            <person name="Zhou Y."/>
        </authorList>
    </citation>
    <scope>NUCLEOTIDE SEQUENCE</scope>
    <source>
        <strain evidence="4">CGMCC 4.7299</strain>
    </source>
</reference>
<feature type="domain" description="Glycosyltransferase subfamily 4-like N-terminal" evidence="3">
    <location>
        <begin position="17"/>
        <end position="200"/>
    </location>
</feature>
<proteinExistence type="predicted"/>
<protein>
    <submittedName>
        <fullName evidence="4">Glycosyltransferase WbuB</fullName>
    </submittedName>
</protein>
<evidence type="ECO:0000256" key="1">
    <source>
        <dbReference type="ARBA" id="ARBA00022676"/>
    </source>
</evidence>
<dbReference type="GO" id="GO:0016758">
    <property type="term" value="F:hexosyltransferase activity"/>
    <property type="evidence" value="ECO:0007669"/>
    <property type="project" value="TreeGrafter"/>
</dbReference>
<keyword evidence="5" id="KW-1185">Reference proteome</keyword>
<sequence length="415" mass="45306">MSYVTQWFPPETTKTPLWIARALRRRGLAVEIVTGIPNYPTGKVHTGYRAWQRSREEVDGFRVVRNPLFPSHGHSAVGRMTNLASYALSSTVFGQGSIRQSDVALVYSSPATAASAAMYARRRSGVPYVLLILDLWPDSVFASGFLHEGVARRVAESSLSRFTQAAYRGAEHVAVTTPGMKEKLVARGVSAEKISLVYNWVDEEIMKPCPADSGLRPQLGIADDDFVLMYAGNHGVAQALETLIDAMDRVRDLPDVHLVMLGSGVQKQRLIGLAKERGLFNIHFLGEVDPRRIPPLLAAADVQIVSLARRELFELTIPSKVQSIMACARPMIICGAGDAARAVTDAAAGFVCPPEDATQLGSVIRQARDVPREDLVSMGLSGRNYYQKFMGEDVGAESLTEILRNAARARSEVKA</sequence>
<accession>A0A8J3C275</accession>
<dbReference type="GO" id="GO:1901137">
    <property type="term" value="P:carbohydrate derivative biosynthetic process"/>
    <property type="evidence" value="ECO:0007669"/>
    <property type="project" value="UniProtKB-ARBA"/>
</dbReference>
<dbReference type="PANTHER" id="PTHR45947:SF3">
    <property type="entry name" value="SULFOQUINOVOSYL TRANSFERASE SQD2"/>
    <property type="match status" value="1"/>
</dbReference>
<dbReference type="InterPro" id="IPR050194">
    <property type="entry name" value="Glycosyltransferase_grp1"/>
</dbReference>
<dbReference type="RefSeq" id="WP_189081151.1">
    <property type="nucleotide sequence ID" value="NZ_BMMX01000023.1"/>
</dbReference>
<dbReference type="InterPro" id="IPR028098">
    <property type="entry name" value="Glyco_trans_4-like_N"/>
</dbReference>
<keyword evidence="2" id="KW-0808">Transferase</keyword>
<reference evidence="4" key="1">
    <citation type="journal article" date="2014" name="Int. J. Syst. Evol. Microbiol.">
        <title>Complete genome sequence of Corynebacterium casei LMG S-19264T (=DSM 44701T), isolated from a smear-ripened cheese.</title>
        <authorList>
            <consortium name="US DOE Joint Genome Institute (JGI-PGF)"/>
            <person name="Walter F."/>
            <person name="Albersmeier A."/>
            <person name="Kalinowski J."/>
            <person name="Ruckert C."/>
        </authorList>
    </citation>
    <scope>NUCLEOTIDE SEQUENCE</scope>
    <source>
        <strain evidence="4">CGMCC 4.7299</strain>
    </source>
</reference>
<evidence type="ECO:0000256" key="2">
    <source>
        <dbReference type="ARBA" id="ARBA00022679"/>
    </source>
</evidence>
<keyword evidence="1" id="KW-0328">Glycosyltransferase</keyword>
<dbReference type="Pfam" id="PF13579">
    <property type="entry name" value="Glyco_trans_4_4"/>
    <property type="match status" value="1"/>
</dbReference>
<evidence type="ECO:0000313" key="4">
    <source>
        <dbReference type="EMBL" id="GGL04426.1"/>
    </source>
</evidence>
<organism evidence="4 5">
    <name type="scientific">Mangrovihabitans endophyticus</name>
    <dbReference type="NCBI Taxonomy" id="1751298"/>
    <lineage>
        <taxon>Bacteria</taxon>
        <taxon>Bacillati</taxon>
        <taxon>Actinomycetota</taxon>
        <taxon>Actinomycetes</taxon>
        <taxon>Micromonosporales</taxon>
        <taxon>Micromonosporaceae</taxon>
        <taxon>Mangrovihabitans</taxon>
    </lineage>
</organism>
<dbReference type="EMBL" id="BMMX01000023">
    <property type="protein sequence ID" value="GGL04426.1"/>
    <property type="molecule type" value="Genomic_DNA"/>
</dbReference>
<gene>
    <name evidence="4" type="ORF">GCM10012284_43770</name>
</gene>